<proteinExistence type="inferred from homology"/>
<comment type="caution">
    <text evidence="6">The sequence shown here is derived from an EMBL/GenBank/DDBJ whole genome shotgun (WGS) entry which is preliminary data.</text>
</comment>
<dbReference type="InterPro" id="IPR020904">
    <property type="entry name" value="Sc_DH/Rdtase_CS"/>
</dbReference>
<dbReference type="InterPro" id="IPR002347">
    <property type="entry name" value="SDR_fam"/>
</dbReference>
<evidence type="ECO:0000313" key="6">
    <source>
        <dbReference type="EMBL" id="MFD2256532.1"/>
    </source>
</evidence>
<gene>
    <name evidence="6" type="ORF">ACFSSA_07585</name>
</gene>
<accession>A0ABW5D625</accession>
<dbReference type="PROSITE" id="PS00061">
    <property type="entry name" value="ADH_SHORT"/>
    <property type="match status" value="1"/>
</dbReference>
<feature type="domain" description="Ketoreductase" evidence="5">
    <location>
        <begin position="6"/>
        <end position="192"/>
    </location>
</feature>
<evidence type="ECO:0000259" key="5">
    <source>
        <dbReference type="SMART" id="SM00822"/>
    </source>
</evidence>
<feature type="transmembrane region" description="Helical" evidence="4">
    <location>
        <begin position="240"/>
        <end position="259"/>
    </location>
</feature>
<dbReference type="SMART" id="SM00822">
    <property type="entry name" value="PKS_KR"/>
    <property type="match status" value="1"/>
</dbReference>
<dbReference type="InterPro" id="IPR057326">
    <property type="entry name" value="KR_dom"/>
</dbReference>
<dbReference type="PANTHER" id="PTHR42901">
    <property type="entry name" value="ALCOHOL DEHYDROGENASE"/>
    <property type="match status" value="1"/>
</dbReference>
<dbReference type="SUPFAM" id="SSF51735">
    <property type="entry name" value="NAD(P)-binding Rossmann-fold domains"/>
    <property type="match status" value="1"/>
</dbReference>
<dbReference type="Pfam" id="PF00106">
    <property type="entry name" value="adh_short"/>
    <property type="match status" value="1"/>
</dbReference>
<dbReference type="InterPro" id="IPR036291">
    <property type="entry name" value="NAD(P)-bd_dom_sf"/>
</dbReference>
<organism evidence="6 7">
    <name type="scientific">Luteolibacter algae</name>
    <dbReference type="NCBI Taxonomy" id="454151"/>
    <lineage>
        <taxon>Bacteria</taxon>
        <taxon>Pseudomonadati</taxon>
        <taxon>Verrucomicrobiota</taxon>
        <taxon>Verrucomicrobiia</taxon>
        <taxon>Verrucomicrobiales</taxon>
        <taxon>Verrucomicrobiaceae</taxon>
        <taxon>Luteolibacter</taxon>
    </lineage>
</organism>
<keyword evidence="4" id="KW-0812">Transmembrane</keyword>
<dbReference type="PRINTS" id="PR00080">
    <property type="entry name" value="SDRFAMILY"/>
</dbReference>
<keyword evidence="4" id="KW-0472">Membrane</keyword>
<keyword evidence="2 6" id="KW-0560">Oxidoreductase</keyword>
<protein>
    <submittedName>
        <fullName evidence="6">SDR family NAD(P)-dependent oxidoreductase</fullName>
        <ecNumber evidence="6">1.-.-.-</ecNumber>
    </submittedName>
</protein>
<evidence type="ECO:0000256" key="1">
    <source>
        <dbReference type="ARBA" id="ARBA00006484"/>
    </source>
</evidence>
<dbReference type="Proteomes" id="UP001597375">
    <property type="component" value="Unassembled WGS sequence"/>
</dbReference>
<comment type="similarity">
    <text evidence="1 3">Belongs to the short-chain dehydrogenases/reductases (SDR) family.</text>
</comment>
<dbReference type="Gene3D" id="3.40.50.720">
    <property type="entry name" value="NAD(P)-binding Rossmann-like Domain"/>
    <property type="match status" value="1"/>
</dbReference>
<dbReference type="PIRSF" id="PIRSF000126">
    <property type="entry name" value="11-beta-HSD1"/>
    <property type="match status" value="1"/>
</dbReference>
<dbReference type="PANTHER" id="PTHR42901:SF1">
    <property type="entry name" value="ALCOHOL DEHYDROGENASE"/>
    <property type="match status" value="1"/>
</dbReference>
<dbReference type="PRINTS" id="PR00081">
    <property type="entry name" value="GDHRDH"/>
</dbReference>
<dbReference type="RefSeq" id="WP_386819821.1">
    <property type="nucleotide sequence ID" value="NZ_JBHUIT010000008.1"/>
</dbReference>
<name>A0ABW5D625_9BACT</name>
<evidence type="ECO:0000313" key="7">
    <source>
        <dbReference type="Proteomes" id="UP001597375"/>
    </source>
</evidence>
<evidence type="ECO:0000256" key="2">
    <source>
        <dbReference type="ARBA" id="ARBA00023002"/>
    </source>
</evidence>
<keyword evidence="7" id="KW-1185">Reference proteome</keyword>
<reference evidence="7" key="1">
    <citation type="journal article" date="2019" name="Int. J. Syst. Evol. Microbiol.">
        <title>The Global Catalogue of Microorganisms (GCM) 10K type strain sequencing project: providing services to taxonomists for standard genome sequencing and annotation.</title>
        <authorList>
            <consortium name="The Broad Institute Genomics Platform"/>
            <consortium name="The Broad Institute Genome Sequencing Center for Infectious Disease"/>
            <person name="Wu L."/>
            <person name="Ma J."/>
        </authorList>
    </citation>
    <scope>NUCLEOTIDE SEQUENCE [LARGE SCALE GENOMIC DNA]</scope>
    <source>
        <strain evidence="7">CGMCC 4.7106</strain>
    </source>
</reference>
<dbReference type="EMBL" id="JBHUIT010000008">
    <property type="protein sequence ID" value="MFD2256532.1"/>
    <property type="molecule type" value="Genomic_DNA"/>
</dbReference>
<evidence type="ECO:0000256" key="3">
    <source>
        <dbReference type="RuleBase" id="RU000363"/>
    </source>
</evidence>
<sequence>MERYYSCALITGASSGLGEEFVKQLAGRVDKMVLVSRRVGRLDQIAGALRESHPGMAVLVHAADLAKAEERRELAQKLGEVGFTPDLLINNAGLGDYGEFLTADWNTVEAMLKVNVEALTHLSHLFAPEMARRGAGAILNVSSLASTLPIPDFAVYAATKAYVSSFTEALRIELQEEGVIVMSLCPGPVKTGFGETARREGNSEGMPSHALFYVPKEQVVAEGLRGLDQGRARVFPGLKIAVAGLLISAIPLVVLRMVMGCRPRRS</sequence>
<dbReference type="GO" id="GO:0016491">
    <property type="term" value="F:oxidoreductase activity"/>
    <property type="evidence" value="ECO:0007669"/>
    <property type="project" value="UniProtKB-KW"/>
</dbReference>
<evidence type="ECO:0000256" key="4">
    <source>
        <dbReference type="SAM" id="Phobius"/>
    </source>
</evidence>
<dbReference type="EC" id="1.-.-.-" evidence="6"/>
<keyword evidence="4" id="KW-1133">Transmembrane helix</keyword>